<feature type="compositionally biased region" description="Low complexity" evidence="10">
    <location>
        <begin position="39"/>
        <end position="53"/>
    </location>
</feature>
<keyword evidence="5 8" id="KW-0863">Zinc-finger</keyword>
<dbReference type="PANTHER" id="PTHR22937">
    <property type="entry name" value="E3 UBIQUITIN-PROTEIN LIGASE RNF165"/>
    <property type="match status" value="1"/>
</dbReference>
<keyword evidence="4" id="KW-0479">Metal-binding</keyword>
<dbReference type="InterPro" id="IPR045191">
    <property type="entry name" value="MBR1/2-like"/>
</dbReference>
<gene>
    <name evidence="12" type="ORF">POCTA_138.1.T0370269</name>
</gene>
<evidence type="ECO:0000259" key="11">
    <source>
        <dbReference type="PROSITE" id="PS50089"/>
    </source>
</evidence>
<dbReference type="EC" id="2.3.2.27" evidence="2"/>
<proteinExistence type="predicted"/>
<evidence type="ECO:0000256" key="8">
    <source>
        <dbReference type="PROSITE-ProRule" id="PRU00175"/>
    </source>
</evidence>
<keyword evidence="7" id="KW-0862">Zinc</keyword>
<accession>A0A8S1U493</accession>
<evidence type="ECO:0000256" key="10">
    <source>
        <dbReference type="SAM" id="MobiDB-lite"/>
    </source>
</evidence>
<keyword evidence="13" id="KW-1185">Reference proteome</keyword>
<keyword evidence="9" id="KW-0175">Coiled coil</keyword>
<dbReference type="InterPro" id="IPR001841">
    <property type="entry name" value="Znf_RING"/>
</dbReference>
<organism evidence="12 13">
    <name type="scientific">Paramecium octaurelia</name>
    <dbReference type="NCBI Taxonomy" id="43137"/>
    <lineage>
        <taxon>Eukaryota</taxon>
        <taxon>Sar</taxon>
        <taxon>Alveolata</taxon>
        <taxon>Ciliophora</taxon>
        <taxon>Intramacronucleata</taxon>
        <taxon>Oligohymenophorea</taxon>
        <taxon>Peniculida</taxon>
        <taxon>Parameciidae</taxon>
        <taxon>Paramecium</taxon>
    </lineage>
</organism>
<comment type="caution">
    <text evidence="12">The sequence shown here is derived from an EMBL/GenBank/DDBJ whole genome shotgun (WGS) entry which is preliminary data.</text>
</comment>
<evidence type="ECO:0000256" key="4">
    <source>
        <dbReference type="ARBA" id="ARBA00022723"/>
    </source>
</evidence>
<dbReference type="GO" id="GO:0008270">
    <property type="term" value="F:zinc ion binding"/>
    <property type="evidence" value="ECO:0007669"/>
    <property type="project" value="UniProtKB-KW"/>
</dbReference>
<evidence type="ECO:0000256" key="2">
    <source>
        <dbReference type="ARBA" id="ARBA00012483"/>
    </source>
</evidence>
<feature type="region of interest" description="Disordered" evidence="10">
    <location>
        <begin position="1"/>
        <end position="56"/>
    </location>
</feature>
<comment type="catalytic activity">
    <reaction evidence="1">
        <text>S-ubiquitinyl-[E2 ubiquitin-conjugating enzyme]-L-cysteine + [acceptor protein]-L-lysine = [E2 ubiquitin-conjugating enzyme]-L-cysteine + N(6)-ubiquitinyl-[acceptor protein]-L-lysine.</text>
        <dbReference type="EC" id="2.3.2.27"/>
    </reaction>
</comment>
<dbReference type="PROSITE" id="PS50089">
    <property type="entry name" value="ZF_RING_2"/>
    <property type="match status" value="1"/>
</dbReference>
<evidence type="ECO:0000313" key="12">
    <source>
        <dbReference type="EMBL" id="CAD8159965.1"/>
    </source>
</evidence>
<evidence type="ECO:0000256" key="3">
    <source>
        <dbReference type="ARBA" id="ARBA00022679"/>
    </source>
</evidence>
<keyword evidence="3" id="KW-0808">Transferase</keyword>
<dbReference type="PANTHER" id="PTHR22937:SF65">
    <property type="entry name" value="E3 UBIQUITIN-PROTEIN LIGASE ARK2C"/>
    <property type="match status" value="1"/>
</dbReference>
<evidence type="ECO:0000256" key="5">
    <source>
        <dbReference type="ARBA" id="ARBA00022771"/>
    </source>
</evidence>
<dbReference type="Proteomes" id="UP000683925">
    <property type="component" value="Unassembled WGS sequence"/>
</dbReference>
<dbReference type="OrthoDB" id="1302410at2759"/>
<protein>
    <recommendedName>
        <fullName evidence="2">RING-type E3 ubiquitin transferase</fullName>
        <ecNumber evidence="2">2.3.2.27</ecNumber>
    </recommendedName>
</protein>
<evidence type="ECO:0000256" key="1">
    <source>
        <dbReference type="ARBA" id="ARBA00000900"/>
    </source>
</evidence>
<feature type="domain" description="RING-type" evidence="11">
    <location>
        <begin position="185"/>
        <end position="226"/>
    </location>
</feature>
<dbReference type="Pfam" id="PF13639">
    <property type="entry name" value="zf-RING_2"/>
    <property type="match status" value="1"/>
</dbReference>
<dbReference type="EMBL" id="CAJJDP010000037">
    <property type="protein sequence ID" value="CAD8159965.1"/>
    <property type="molecule type" value="Genomic_DNA"/>
</dbReference>
<evidence type="ECO:0000256" key="7">
    <source>
        <dbReference type="ARBA" id="ARBA00022833"/>
    </source>
</evidence>
<dbReference type="OMA" id="ELKCKHY"/>
<dbReference type="SMART" id="SM00184">
    <property type="entry name" value="RING"/>
    <property type="match status" value="1"/>
</dbReference>
<sequence length="231" mass="27722">MDSKNDQKHKFTRPNGQYSKTINNQQGFNREEPQKSNLQQQQQQHSYQQTQTQASKVAPMTEIEKIKKENAMLKSELLITKEQLKSLTENYQNLQQRYHELQSQVKYPPEELLLLEMQRQMKHQQYYEFIQEAMMPQRQFQTDGMTYEELLELQNQVGHVSRGLTKEQIKKIPKRTVYLKQKDGCSICYNEIVTHENIRELKCKHYYHSKCIKKWLMNEKKCPICQTEVCI</sequence>
<evidence type="ECO:0000256" key="9">
    <source>
        <dbReference type="SAM" id="Coils"/>
    </source>
</evidence>
<evidence type="ECO:0000313" key="13">
    <source>
        <dbReference type="Proteomes" id="UP000683925"/>
    </source>
</evidence>
<dbReference type="AlphaFoldDB" id="A0A8S1U493"/>
<dbReference type="GO" id="GO:0061630">
    <property type="term" value="F:ubiquitin protein ligase activity"/>
    <property type="evidence" value="ECO:0007669"/>
    <property type="project" value="UniProtKB-EC"/>
</dbReference>
<name>A0A8S1U493_PAROT</name>
<feature type="compositionally biased region" description="Polar residues" evidence="10">
    <location>
        <begin position="14"/>
        <end position="28"/>
    </location>
</feature>
<reference evidence="12" key="1">
    <citation type="submission" date="2021-01" db="EMBL/GenBank/DDBJ databases">
        <authorList>
            <consortium name="Genoscope - CEA"/>
            <person name="William W."/>
        </authorList>
    </citation>
    <scope>NUCLEOTIDE SEQUENCE</scope>
</reference>
<feature type="coiled-coil region" evidence="9">
    <location>
        <begin position="63"/>
        <end position="104"/>
    </location>
</feature>
<keyword evidence="6" id="KW-0833">Ubl conjugation pathway</keyword>
<evidence type="ECO:0000256" key="6">
    <source>
        <dbReference type="ARBA" id="ARBA00022786"/>
    </source>
</evidence>